<dbReference type="Proteomes" id="UP001221898">
    <property type="component" value="Unassembled WGS sequence"/>
</dbReference>
<gene>
    <name evidence="2" type="ORF">AAFF_G00351510</name>
</gene>
<feature type="region of interest" description="Disordered" evidence="1">
    <location>
        <begin position="38"/>
        <end position="66"/>
    </location>
</feature>
<keyword evidence="3" id="KW-1185">Reference proteome</keyword>
<reference evidence="2" key="1">
    <citation type="journal article" date="2023" name="Science">
        <title>Genome structures resolve the early diversification of teleost fishes.</title>
        <authorList>
            <person name="Parey E."/>
            <person name="Louis A."/>
            <person name="Montfort J."/>
            <person name="Bouchez O."/>
            <person name="Roques C."/>
            <person name="Iampietro C."/>
            <person name="Lluch J."/>
            <person name="Castinel A."/>
            <person name="Donnadieu C."/>
            <person name="Desvignes T."/>
            <person name="Floi Bucao C."/>
            <person name="Jouanno E."/>
            <person name="Wen M."/>
            <person name="Mejri S."/>
            <person name="Dirks R."/>
            <person name="Jansen H."/>
            <person name="Henkel C."/>
            <person name="Chen W.J."/>
            <person name="Zahm M."/>
            <person name="Cabau C."/>
            <person name="Klopp C."/>
            <person name="Thompson A.W."/>
            <person name="Robinson-Rechavi M."/>
            <person name="Braasch I."/>
            <person name="Lecointre G."/>
            <person name="Bobe J."/>
            <person name="Postlethwait J.H."/>
            <person name="Berthelot C."/>
            <person name="Roest Crollius H."/>
            <person name="Guiguen Y."/>
        </authorList>
    </citation>
    <scope>NUCLEOTIDE SEQUENCE</scope>
    <source>
        <strain evidence="2">NC1722</strain>
    </source>
</reference>
<dbReference type="AlphaFoldDB" id="A0AAD7WPA8"/>
<name>A0AAD7WPA8_9TELE</name>
<sequence length="66" mass="6811">MTRTTTIASPRHQTSGSLPLAPRALDLQRGALCSTMPHSAAASGAFPRADGTRRDSRSACARGSGD</sequence>
<organism evidence="2 3">
    <name type="scientific">Aldrovandia affinis</name>
    <dbReference type="NCBI Taxonomy" id="143900"/>
    <lineage>
        <taxon>Eukaryota</taxon>
        <taxon>Metazoa</taxon>
        <taxon>Chordata</taxon>
        <taxon>Craniata</taxon>
        <taxon>Vertebrata</taxon>
        <taxon>Euteleostomi</taxon>
        <taxon>Actinopterygii</taxon>
        <taxon>Neopterygii</taxon>
        <taxon>Teleostei</taxon>
        <taxon>Notacanthiformes</taxon>
        <taxon>Halosauridae</taxon>
        <taxon>Aldrovandia</taxon>
    </lineage>
</organism>
<evidence type="ECO:0000256" key="1">
    <source>
        <dbReference type="SAM" id="MobiDB-lite"/>
    </source>
</evidence>
<protein>
    <submittedName>
        <fullName evidence="2">Uncharacterized protein</fullName>
    </submittedName>
</protein>
<proteinExistence type="predicted"/>
<evidence type="ECO:0000313" key="2">
    <source>
        <dbReference type="EMBL" id="KAJ8403379.1"/>
    </source>
</evidence>
<feature type="region of interest" description="Disordered" evidence="1">
    <location>
        <begin position="1"/>
        <end position="23"/>
    </location>
</feature>
<evidence type="ECO:0000313" key="3">
    <source>
        <dbReference type="Proteomes" id="UP001221898"/>
    </source>
</evidence>
<comment type="caution">
    <text evidence="2">The sequence shown here is derived from an EMBL/GenBank/DDBJ whole genome shotgun (WGS) entry which is preliminary data.</text>
</comment>
<accession>A0AAD7WPA8</accession>
<dbReference type="EMBL" id="JAINUG010000058">
    <property type="protein sequence ID" value="KAJ8403379.1"/>
    <property type="molecule type" value="Genomic_DNA"/>
</dbReference>
<feature type="compositionally biased region" description="Polar residues" evidence="1">
    <location>
        <begin position="1"/>
        <end position="17"/>
    </location>
</feature>